<dbReference type="Proteomes" id="UP000798046">
    <property type="component" value="Unassembled WGS sequence"/>
</dbReference>
<accession>A0ABQ6TNP8</accession>
<feature type="transmembrane region" description="Helical" evidence="1">
    <location>
        <begin position="98"/>
        <end position="119"/>
    </location>
</feature>
<comment type="caution">
    <text evidence="3">The sequence shown here is derived from an EMBL/GenBank/DDBJ whole genome shotgun (WGS) entry which is preliminary data.</text>
</comment>
<evidence type="ECO:0000259" key="2">
    <source>
        <dbReference type="Pfam" id="PF01569"/>
    </source>
</evidence>
<protein>
    <submittedName>
        <fullName evidence="3">Phosphatase PAP2 family protein</fullName>
    </submittedName>
</protein>
<keyword evidence="1" id="KW-1133">Transmembrane helix</keyword>
<dbReference type="Pfam" id="PF01569">
    <property type="entry name" value="PAP2"/>
    <property type="match status" value="1"/>
</dbReference>
<gene>
    <name evidence="3" type="ORF">F6V30_08950</name>
</gene>
<name>A0ABQ6TNP8_9BACT</name>
<feature type="transmembrane region" description="Helical" evidence="1">
    <location>
        <begin position="22"/>
        <end position="40"/>
    </location>
</feature>
<keyword evidence="4" id="KW-1185">Reference proteome</keyword>
<reference evidence="3 4" key="1">
    <citation type="journal article" date="2020" name="Microorganisms">
        <title>Description of Three Novel Members in the Family Geobacteraceae, Oryzomonas japonicum gen. nov., sp. nov., Oryzomonas sagensis sp. nov., and Oryzomonas ruber sp. nov.</title>
        <authorList>
            <person name="Xu Z."/>
            <person name="Masuda Y."/>
            <person name="Hayakawa C."/>
            <person name="Ushijima N."/>
            <person name="Kawano K."/>
            <person name="Shiratori Y."/>
            <person name="Senoo K."/>
            <person name="Itoh H."/>
        </authorList>
    </citation>
    <scope>NUCLEOTIDE SEQUENCE [LARGE SCALE GENOMIC DNA]</scope>
    <source>
        <strain evidence="3 4">Red100</strain>
    </source>
</reference>
<dbReference type="InterPro" id="IPR000326">
    <property type="entry name" value="PAP2/HPO"/>
</dbReference>
<proteinExistence type="predicted"/>
<feature type="transmembrane region" description="Helical" evidence="1">
    <location>
        <begin position="60"/>
        <end position="86"/>
    </location>
</feature>
<evidence type="ECO:0000313" key="3">
    <source>
        <dbReference type="EMBL" id="KAB0670273.1"/>
    </source>
</evidence>
<keyword evidence="1" id="KW-0812">Transmembrane</keyword>
<feature type="transmembrane region" description="Helical" evidence="1">
    <location>
        <begin position="177"/>
        <end position="197"/>
    </location>
</feature>
<dbReference type="EMBL" id="VZRA01000002">
    <property type="protein sequence ID" value="KAB0670273.1"/>
    <property type="molecule type" value="Genomic_DNA"/>
</dbReference>
<dbReference type="SUPFAM" id="SSF48317">
    <property type="entry name" value="Acid phosphatase/Vanadium-dependent haloperoxidase"/>
    <property type="match status" value="1"/>
</dbReference>
<feature type="transmembrane region" description="Helical" evidence="1">
    <location>
        <begin position="152"/>
        <end position="170"/>
    </location>
</feature>
<keyword evidence="1" id="KW-0472">Membrane</keyword>
<dbReference type="Gene3D" id="1.20.144.10">
    <property type="entry name" value="Phosphatidic acid phosphatase type 2/haloperoxidase"/>
    <property type="match status" value="1"/>
</dbReference>
<organism evidence="3 4">
    <name type="scientific">Oryzomonas sagensis</name>
    <dbReference type="NCBI Taxonomy" id="2603857"/>
    <lineage>
        <taxon>Bacteria</taxon>
        <taxon>Pseudomonadati</taxon>
        <taxon>Thermodesulfobacteriota</taxon>
        <taxon>Desulfuromonadia</taxon>
        <taxon>Geobacterales</taxon>
        <taxon>Geobacteraceae</taxon>
        <taxon>Oryzomonas</taxon>
    </lineage>
</organism>
<evidence type="ECO:0000313" key="4">
    <source>
        <dbReference type="Proteomes" id="UP000798046"/>
    </source>
</evidence>
<sequence>MPVQPAPHDTASSASQRRGYETALLAALVPLALAASYSIGHLDIPVARLVTRYLYASREWLHFTSSIPDALLILVVCVAAGSYALFRYRVARHGIDAPAIMYETLAVAAPAAFLAKSLLKFAFGRINTREWLLAPQEYGFHWFNGDARFSGFPSGHMVVFVALCAVLWRFHPRWRPACLALLLLLALALIATNYHFLSDVIVGAYVGLVVEAGTRRAVERAYRGPSLMKR</sequence>
<dbReference type="InterPro" id="IPR036938">
    <property type="entry name" value="PAP2/HPO_sf"/>
</dbReference>
<evidence type="ECO:0000256" key="1">
    <source>
        <dbReference type="SAM" id="Phobius"/>
    </source>
</evidence>
<feature type="domain" description="Phosphatidic acid phosphatase type 2/haloperoxidase" evidence="2">
    <location>
        <begin position="109"/>
        <end position="220"/>
    </location>
</feature>